<dbReference type="Proteomes" id="UP001221757">
    <property type="component" value="Unassembled WGS sequence"/>
</dbReference>
<accession>A0AAD7G158</accession>
<evidence type="ECO:0000313" key="6">
    <source>
        <dbReference type="Proteomes" id="UP001221757"/>
    </source>
</evidence>
<evidence type="ECO:0000313" key="4">
    <source>
        <dbReference type="EMBL" id="KAJ7675569.1"/>
    </source>
</evidence>
<sequence length="681" mass="76326">MDQLQDFLKQQKLAGDVAMAPTRSSTGQNAGGEMGVPFGRGIGAMIKVGQVEYLVTTNADYIPALPANPHHDVFIRRDLRYGEDDFTQWPQQFSERYCHLGAIRTPQGLPAEWAILSWDPQSPDFVKQGSPTATEALGKLHTVRWSALAAVVDELQTDYKRYTQLLSEQQVPAAIRALVVSMDLAIQRLQTVPATEEETFLAVRNLQRTLLELDAALTYMTVYKKRMESPALTNSTPPAEKLVGTYTGDARIAQRLGMAGLPYWYIHPHGVLPEKDAPIVTPRSPQSLLELAPHPNHSAICTSTNNTDVKVEAIHKVAHSVEWYQDPWEAARPEGASGSRASPSKPGRSTVPDNSSLRYQPYPAQSPSKVKGKSLRKAPAAESRKQPQERNKFTALDRPEMPGSIPAWERGLKFVDPGWETQSRDPRDKHYVLPEPALLASPENAVTRQLRVHHFVLLKDALLYRLAHPTQRYEPLCSQEWRYVLSGQVEAQGRQNSKHEKWTAAIGNLLGPALKACGLSQFHGLPVRPEDLPPITLHRMREVIWEIAETNFRFELLALDRRASGRNRPHDCLACFPGSHPKLIAMPLEDGQRGFAARAIKDRLGYLLRLGRLMWGWKGLELPSTIANTVEMQAREDPAGWADETLLEFEKSIASHYANTFWFYFGRAAVIPMRLMHELGT</sequence>
<dbReference type="AlphaFoldDB" id="A0AAD7G158"/>
<dbReference type="EMBL" id="JARKIE010000092">
    <property type="protein sequence ID" value="KAJ7686965.1"/>
    <property type="molecule type" value="Genomic_DNA"/>
</dbReference>
<keyword evidence="6" id="KW-1185">Reference proteome</keyword>
<proteinExistence type="predicted"/>
<evidence type="ECO:0000313" key="5">
    <source>
        <dbReference type="EMBL" id="KAJ7686965.1"/>
    </source>
</evidence>
<feature type="compositionally biased region" description="Basic and acidic residues" evidence="1">
    <location>
        <begin position="382"/>
        <end position="400"/>
    </location>
</feature>
<organism evidence="3 6">
    <name type="scientific">Mycena rosella</name>
    <name type="common">Pink bonnet</name>
    <name type="synonym">Agaricus rosellus</name>
    <dbReference type="NCBI Taxonomy" id="1033263"/>
    <lineage>
        <taxon>Eukaryota</taxon>
        <taxon>Fungi</taxon>
        <taxon>Dikarya</taxon>
        <taxon>Basidiomycota</taxon>
        <taxon>Agaricomycotina</taxon>
        <taxon>Agaricomycetes</taxon>
        <taxon>Agaricomycetidae</taxon>
        <taxon>Agaricales</taxon>
        <taxon>Marasmiineae</taxon>
        <taxon>Mycenaceae</taxon>
        <taxon>Mycena</taxon>
    </lineage>
</organism>
<dbReference type="EMBL" id="JARKIE010000392">
    <property type="protein sequence ID" value="KAJ7645809.1"/>
    <property type="molecule type" value="Genomic_DNA"/>
</dbReference>
<name>A0AAD7G158_MYCRO</name>
<evidence type="ECO:0000256" key="1">
    <source>
        <dbReference type="SAM" id="MobiDB-lite"/>
    </source>
</evidence>
<reference evidence="3" key="1">
    <citation type="submission" date="2023-03" db="EMBL/GenBank/DDBJ databases">
        <title>Massive genome expansion in bonnet fungi (Mycena s.s.) driven by repeated elements and novel gene families across ecological guilds.</title>
        <authorList>
            <consortium name="Lawrence Berkeley National Laboratory"/>
            <person name="Harder C.B."/>
            <person name="Miyauchi S."/>
            <person name="Viragh M."/>
            <person name="Kuo A."/>
            <person name="Thoen E."/>
            <person name="Andreopoulos B."/>
            <person name="Lu D."/>
            <person name="Skrede I."/>
            <person name="Drula E."/>
            <person name="Henrissat B."/>
            <person name="Morin E."/>
            <person name="Kohler A."/>
            <person name="Barry K."/>
            <person name="LaButti K."/>
            <person name="Morin E."/>
            <person name="Salamov A."/>
            <person name="Lipzen A."/>
            <person name="Mereny Z."/>
            <person name="Hegedus B."/>
            <person name="Baldrian P."/>
            <person name="Stursova M."/>
            <person name="Weitz H."/>
            <person name="Taylor A."/>
            <person name="Grigoriev I.V."/>
            <person name="Nagy L.G."/>
            <person name="Martin F."/>
            <person name="Kauserud H."/>
        </authorList>
    </citation>
    <scope>NUCLEOTIDE SEQUENCE</scope>
    <source>
        <strain evidence="3">CBHHK067</strain>
    </source>
</reference>
<gene>
    <name evidence="5" type="ORF">B0H17DRAFT_1203977</name>
    <name evidence="4" type="ORF">B0H17DRAFT_1207608</name>
    <name evidence="3" type="ORF">B0H17DRAFT_1215393</name>
    <name evidence="2" type="ORF">B0H17DRAFT_1215897</name>
</gene>
<dbReference type="EMBL" id="JARKIE010000147">
    <property type="protein sequence ID" value="KAJ7675569.1"/>
    <property type="molecule type" value="Genomic_DNA"/>
</dbReference>
<protein>
    <submittedName>
        <fullName evidence="3">Uncharacterized protein</fullName>
    </submittedName>
</protein>
<evidence type="ECO:0000313" key="3">
    <source>
        <dbReference type="EMBL" id="KAJ7649228.1"/>
    </source>
</evidence>
<dbReference type="EMBL" id="JARKIE010000368">
    <property type="protein sequence ID" value="KAJ7649228.1"/>
    <property type="molecule type" value="Genomic_DNA"/>
</dbReference>
<feature type="compositionally biased region" description="Polar residues" evidence="1">
    <location>
        <begin position="351"/>
        <end position="368"/>
    </location>
</feature>
<feature type="region of interest" description="Disordered" evidence="1">
    <location>
        <begin position="331"/>
        <end position="402"/>
    </location>
</feature>
<comment type="caution">
    <text evidence="3">The sequence shown here is derived from an EMBL/GenBank/DDBJ whole genome shotgun (WGS) entry which is preliminary data.</text>
</comment>
<evidence type="ECO:0000313" key="2">
    <source>
        <dbReference type="EMBL" id="KAJ7645809.1"/>
    </source>
</evidence>